<dbReference type="InterPro" id="IPR005850">
    <property type="entry name" value="GalP_Utransf_C"/>
</dbReference>
<evidence type="ECO:0000256" key="1">
    <source>
        <dbReference type="ARBA" id="ARBA00010951"/>
    </source>
</evidence>
<evidence type="ECO:0000256" key="2">
    <source>
        <dbReference type="ARBA" id="ARBA00022679"/>
    </source>
</evidence>
<dbReference type="PANTHER" id="PTHR42763:SF2">
    <property type="entry name" value="ADP-GLUCOSE PHOSPHORYLASE"/>
    <property type="match status" value="1"/>
</dbReference>
<dbReference type="GO" id="GO:0006012">
    <property type="term" value="P:galactose metabolic process"/>
    <property type="evidence" value="ECO:0007669"/>
    <property type="project" value="UniProtKB-UniRule"/>
</dbReference>
<keyword evidence="4 10" id="KW-0479">Metal-binding</keyword>
<dbReference type="PIRSF" id="PIRSF000808">
    <property type="entry name" value="GalT"/>
    <property type="match status" value="1"/>
</dbReference>
<comment type="cofactor">
    <cofactor evidence="10">
        <name>Zn(2+)</name>
        <dbReference type="ChEBI" id="CHEBI:29105"/>
    </cofactor>
    <text evidence="10">Binds 1 zinc ion per subunit.</text>
</comment>
<feature type="binding site" evidence="10">
    <location>
        <position position="116"/>
    </location>
    <ligand>
        <name>Zn(2+)</name>
        <dbReference type="ChEBI" id="CHEBI:29105"/>
    </ligand>
</feature>
<keyword evidence="5 10" id="KW-0862">Zinc</keyword>
<evidence type="ECO:0000256" key="8">
    <source>
        <dbReference type="NCBIfam" id="TIGR00209"/>
    </source>
</evidence>
<gene>
    <name evidence="13" type="ORF">FD145_393</name>
</gene>
<evidence type="ECO:0000256" key="9">
    <source>
        <dbReference type="PIRSR" id="PIRSR000808-1"/>
    </source>
</evidence>
<dbReference type="InterPro" id="IPR005849">
    <property type="entry name" value="GalP_Utransf_N"/>
</dbReference>
<comment type="similarity">
    <text evidence="1">Belongs to the galactose-1-phosphate uridylyltransferase type 1 family.</text>
</comment>
<keyword evidence="6" id="KW-0299">Galactose metabolism</keyword>
<dbReference type="Pfam" id="PF01087">
    <property type="entry name" value="GalP_UDP_transf"/>
    <property type="match status" value="1"/>
</dbReference>
<dbReference type="EMBL" id="WPAF01000004">
    <property type="protein sequence ID" value="KAF0134825.1"/>
    <property type="molecule type" value="Genomic_DNA"/>
</dbReference>
<keyword evidence="3" id="KW-0548">Nucleotidyltransferase</keyword>
<keyword evidence="7" id="KW-0119">Carbohydrate metabolism</keyword>
<dbReference type="NCBIfam" id="TIGR00209">
    <property type="entry name" value="galT_1"/>
    <property type="match status" value="1"/>
</dbReference>
<dbReference type="UniPathway" id="UPA00214"/>
<evidence type="ECO:0000313" key="13">
    <source>
        <dbReference type="EMBL" id="KAF0134825.1"/>
    </source>
</evidence>
<dbReference type="InterPro" id="IPR011146">
    <property type="entry name" value="HIT-like"/>
</dbReference>
<comment type="caution">
    <text evidence="13">The sequence shown here is derived from an EMBL/GenBank/DDBJ whole genome shotgun (WGS) entry which is preliminary data.</text>
</comment>
<feature type="active site" description="Tele-UMP-histidine intermediate" evidence="9">
    <location>
        <position position="169"/>
    </location>
</feature>
<name>A0A833P0A9_UNCSA</name>
<evidence type="ECO:0000313" key="14">
    <source>
        <dbReference type="Proteomes" id="UP000488506"/>
    </source>
</evidence>
<feature type="domain" description="HIT" evidence="12">
    <location>
        <begin position="200"/>
        <end position="311"/>
    </location>
</feature>
<dbReference type="Gene3D" id="3.30.428.10">
    <property type="entry name" value="HIT-like"/>
    <property type="match status" value="2"/>
</dbReference>
<dbReference type="InterPro" id="IPR036265">
    <property type="entry name" value="HIT-like_sf"/>
</dbReference>
<evidence type="ECO:0000256" key="10">
    <source>
        <dbReference type="PIRSR" id="PIRSR000808-3"/>
    </source>
</evidence>
<dbReference type="InterPro" id="IPR001937">
    <property type="entry name" value="GalP_UDPtransf1"/>
</dbReference>
<dbReference type="SUPFAM" id="SSF54197">
    <property type="entry name" value="HIT-like"/>
    <property type="match status" value="2"/>
</dbReference>
<keyword evidence="2" id="KW-0808">Transferase</keyword>
<evidence type="ECO:0000256" key="4">
    <source>
        <dbReference type="ARBA" id="ARBA00022723"/>
    </source>
</evidence>
<reference evidence="13 14" key="1">
    <citation type="submission" date="2019-12" db="EMBL/GenBank/DDBJ databases">
        <authorList>
            <person name="Wolfe R."/>
            <person name="Danczak R."/>
            <person name="Wilkins M."/>
        </authorList>
    </citation>
    <scope>NUCLEOTIDE SEQUENCE [LARGE SCALE GENOMIC DNA]</scope>
    <source>
        <strain evidence="13">X2_MaxBin.013</strain>
    </source>
</reference>
<feature type="binding site" evidence="10">
    <location>
        <position position="45"/>
    </location>
    <ligand>
        <name>Zn(2+)</name>
        <dbReference type="ChEBI" id="CHEBI:29105"/>
    </ligand>
</feature>
<protein>
    <recommendedName>
        <fullName evidence="8">Galactose-1-phosphate uridylyltransferase</fullName>
        <ecNumber evidence="8">2.7.7.12</ecNumber>
    </recommendedName>
</protein>
<dbReference type="EC" id="2.7.7.12" evidence="8"/>
<dbReference type="PANTHER" id="PTHR42763">
    <property type="entry name" value="ADP-GLUCOSE PHOSPHORYLASE"/>
    <property type="match status" value="1"/>
</dbReference>
<evidence type="ECO:0000256" key="3">
    <source>
        <dbReference type="ARBA" id="ARBA00022695"/>
    </source>
</evidence>
<evidence type="ECO:0000256" key="5">
    <source>
        <dbReference type="ARBA" id="ARBA00022833"/>
    </source>
</evidence>
<dbReference type="AlphaFoldDB" id="A0A833P0A9"/>
<evidence type="ECO:0000259" key="12">
    <source>
        <dbReference type="PROSITE" id="PS51084"/>
    </source>
</evidence>
<sequence length="334" mass="38565">MPELRQNPATKEWVIIATERAKRPEDFSSPGSEEKPEALGICPFCEGNEDLTPPEILAYRTYGTKPNTPGWWIRIIPNKFPALVPQGNIQRSKQEDFFRYMDGMGEHEVIIESPKHDQFMPIMEQKQVEEVFLAYRERYITLSQDPRFELITIFKNHGASAGTSVKHPHSQVIATPITPMHIRNRLEEAMRFFDDNGECVFCVIMKKELAFKERIIFETDDFVVFVPFAASSPFETWVLPKKHNASFQSTTPEHTKELAYVMKTTLNKIYKSLHNPDYNFVIYSSPCREKDLEYYHWHIQIIPRVAAVAGFELGSGIFINTVIPESAAKFLREA</sequence>
<dbReference type="Proteomes" id="UP000488506">
    <property type="component" value="Unassembled WGS sequence"/>
</dbReference>
<evidence type="ECO:0000256" key="11">
    <source>
        <dbReference type="PROSITE-ProRule" id="PRU00464"/>
    </source>
</evidence>
<accession>A0A833P0A9</accession>
<dbReference type="InterPro" id="IPR053177">
    <property type="entry name" value="ADP-glucose_phosphorylase"/>
</dbReference>
<dbReference type="GO" id="GO:0008108">
    <property type="term" value="F:UDP-glucose:hexose-1-phosphate uridylyltransferase activity"/>
    <property type="evidence" value="ECO:0007669"/>
    <property type="project" value="UniProtKB-UniRule"/>
</dbReference>
<proteinExistence type="inferred from homology"/>
<evidence type="ECO:0000256" key="7">
    <source>
        <dbReference type="ARBA" id="ARBA00023277"/>
    </source>
</evidence>
<dbReference type="Pfam" id="PF02744">
    <property type="entry name" value="GalP_UDP_tr_C"/>
    <property type="match status" value="1"/>
</dbReference>
<dbReference type="PROSITE" id="PS51084">
    <property type="entry name" value="HIT_2"/>
    <property type="match status" value="1"/>
</dbReference>
<dbReference type="GO" id="GO:0008270">
    <property type="term" value="F:zinc ion binding"/>
    <property type="evidence" value="ECO:0007669"/>
    <property type="project" value="InterPro"/>
</dbReference>
<comment type="caution">
    <text evidence="11">Lacks conserved residue(s) required for the propagation of feature annotation.</text>
</comment>
<organism evidence="13 14">
    <name type="scientific">Candidatus Saganbacteria bacterium</name>
    <dbReference type="NCBI Taxonomy" id="2575572"/>
    <lineage>
        <taxon>Bacteria</taxon>
        <taxon>Bacillati</taxon>
        <taxon>Saganbacteria</taxon>
    </lineage>
</organism>
<evidence type="ECO:0000256" key="6">
    <source>
        <dbReference type="ARBA" id="ARBA00023144"/>
    </source>
</evidence>
<feature type="binding site" evidence="10">
    <location>
        <position position="167"/>
    </location>
    <ligand>
        <name>Zn(2+)</name>
        <dbReference type="ChEBI" id="CHEBI:29105"/>
    </ligand>
</feature>
<feature type="binding site" evidence="10">
    <location>
        <position position="42"/>
    </location>
    <ligand>
        <name>Zn(2+)</name>
        <dbReference type="ChEBI" id="CHEBI:29105"/>
    </ligand>
</feature>